<dbReference type="InterPro" id="IPR027417">
    <property type="entry name" value="P-loop_NTPase"/>
</dbReference>
<dbReference type="eggNOG" id="COG1196">
    <property type="taxonomic scope" value="Bacteria"/>
</dbReference>
<dbReference type="GO" id="GO:0016887">
    <property type="term" value="F:ATP hydrolysis activity"/>
    <property type="evidence" value="ECO:0007669"/>
    <property type="project" value="InterPro"/>
</dbReference>
<dbReference type="CDD" id="cd00267">
    <property type="entry name" value="ABC_ATPase"/>
    <property type="match status" value="1"/>
</dbReference>
<dbReference type="KEGG" id="llo:LLO_0948"/>
<evidence type="ECO:0000313" key="4">
    <source>
        <dbReference type="EMBL" id="CBJ11296.1"/>
    </source>
</evidence>
<dbReference type="Proteomes" id="UP000001060">
    <property type="component" value="Chromosome"/>
</dbReference>
<feature type="domain" description="ATPase AAA-type core" evidence="2">
    <location>
        <begin position="47"/>
        <end position="363"/>
    </location>
</feature>
<keyword evidence="1" id="KW-0175">Coiled coil</keyword>
<evidence type="ECO:0000259" key="3">
    <source>
        <dbReference type="Pfam" id="PF20469"/>
    </source>
</evidence>
<accession>D3HQX6</accession>
<dbReference type="STRING" id="661367.LLO_0948"/>
<sequence length="581" mass="66319">MASKKTHDPIALIPSEQAISRPRLHKIIIQNFRSIGNIPIEIELDDIVVLVGPNNAGKSSILRAYEIVMSHGSKVGKLTIDDFPNGVVSSEFLPTIELQTIIYENKPGKRWLTELGNNEYLIREIWIWDSPNKDPVRKGFDVQVNDWNDAVPWGAPNVANARRPLPHRIDAFATPEQHAKELTELISSILKEKIAAIKSTPEQEISDYELILEQIKKLQINVVKATEDEITKIEEDISIYVNRLFPKHSVKFDAKPESDLDKLYTPFKSNPEFRLGTKDGYFSPIELQGSGARRTLVWAVLKYLSDFKGIENETSRPHVLLMDEPEICLHPSAIREARKILYDLPSSGNWQVIVTSHSPVFIDLSKDNTTIIRVYRDENSEVRSTTLYRPTRANLDEDDKQNMKLLNVCDPYLHEFFFGGQQIIVEGDTEYTAFSIIREFYPDEYKDVQVIRARGKGIIPSVAKVLLQFSKSFAILHDSDNPKLANGKSNPAWGMNKTIEKIQLINNAQDNVRFVACKPNFEEAIFGQEATIDKPYNTLVKMRSNVEYRKKVKLLFDFLLGKPNSTLPTNCIEWKKIQDLE</sequence>
<dbReference type="SUPFAM" id="SSF52540">
    <property type="entry name" value="P-loop containing nucleoside triphosphate hydrolases"/>
    <property type="match status" value="1"/>
</dbReference>
<dbReference type="Pfam" id="PF20469">
    <property type="entry name" value="OLD-like_TOPRIM"/>
    <property type="match status" value="1"/>
</dbReference>
<dbReference type="InterPro" id="IPR051396">
    <property type="entry name" value="Bact_Antivir_Def_Nuclease"/>
</dbReference>
<dbReference type="Gene3D" id="3.40.50.300">
    <property type="entry name" value="P-loop containing nucleotide triphosphate hydrolases"/>
    <property type="match status" value="1"/>
</dbReference>
<dbReference type="GeneID" id="40925179"/>
<dbReference type="AlphaFoldDB" id="D3HQX6"/>
<dbReference type="InterPro" id="IPR003959">
    <property type="entry name" value="ATPase_AAA_core"/>
</dbReference>
<dbReference type="HOGENOM" id="CLU_017618_0_1_6"/>
<gene>
    <name evidence="4" type="ordered locus">LLO_0948</name>
</gene>
<dbReference type="PANTHER" id="PTHR43581:SF3">
    <property type="entry name" value="AAA+ ATPASE DOMAIN-CONTAINING PROTEIN"/>
    <property type="match status" value="1"/>
</dbReference>
<feature type="domain" description="OLD protein-like TOPRIM" evidence="3">
    <location>
        <begin position="417"/>
        <end position="480"/>
    </location>
</feature>
<dbReference type="OrthoDB" id="3322489at2"/>
<protein>
    <submittedName>
        <fullName evidence="4">Uncharacterized protein</fullName>
    </submittedName>
</protein>
<organism evidence="4 5">
    <name type="scientific">Legionella longbeachae serogroup 1 (strain NSW150)</name>
    <dbReference type="NCBI Taxonomy" id="661367"/>
    <lineage>
        <taxon>Bacteria</taxon>
        <taxon>Pseudomonadati</taxon>
        <taxon>Pseudomonadota</taxon>
        <taxon>Gammaproteobacteria</taxon>
        <taxon>Legionellales</taxon>
        <taxon>Legionellaceae</taxon>
        <taxon>Legionella</taxon>
    </lineage>
</organism>
<keyword evidence="5" id="KW-1185">Reference proteome</keyword>
<dbReference type="GO" id="GO:0005524">
    <property type="term" value="F:ATP binding"/>
    <property type="evidence" value="ECO:0007669"/>
    <property type="project" value="InterPro"/>
</dbReference>
<evidence type="ECO:0000259" key="2">
    <source>
        <dbReference type="Pfam" id="PF13304"/>
    </source>
</evidence>
<dbReference type="PANTHER" id="PTHR43581">
    <property type="entry name" value="ATP/GTP PHOSPHATASE"/>
    <property type="match status" value="1"/>
</dbReference>
<evidence type="ECO:0000313" key="5">
    <source>
        <dbReference type="Proteomes" id="UP000001060"/>
    </source>
</evidence>
<dbReference type="CDD" id="cd01026">
    <property type="entry name" value="TOPRIM_OLD"/>
    <property type="match status" value="1"/>
</dbReference>
<dbReference type="eggNOG" id="COG3593">
    <property type="taxonomic scope" value="Bacteria"/>
</dbReference>
<dbReference type="EMBL" id="FN650140">
    <property type="protein sequence ID" value="CBJ11296.1"/>
    <property type="molecule type" value="Genomic_DNA"/>
</dbReference>
<proteinExistence type="predicted"/>
<evidence type="ECO:0000256" key="1">
    <source>
        <dbReference type="SAM" id="Coils"/>
    </source>
</evidence>
<name>D3HQX6_LEGLN</name>
<dbReference type="RefSeq" id="WP_012978942.1">
    <property type="nucleotide sequence ID" value="NC_013861.1"/>
</dbReference>
<dbReference type="Pfam" id="PF13304">
    <property type="entry name" value="AAA_21"/>
    <property type="match status" value="1"/>
</dbReference>
<feature type="coiled-coil region" evidence="1">
    <location>
        <begin position="208"/>
        <end position="243"/>
    </location>
</feature>
<reference evidence="4 5" key="1">
    <citation type="journal article" date="2010" name="PLoS Genet.">
        <title>Analysis of the Legionella longbeachae genome and transcriptome uncovers unique strategies to cause Legionnaires' disease.</title>
        <authorList>
            <person name="Cazalet C."/>
            <person name="Gomez-Valero L."/>
            <person name="Rusniok C."/>
            <person name="Lomma M."/>
            <person name="Dervins-Ravault D."/>
            <person name="Newton H."/>
            <person name="Sansom F."/>
            <person name="Jarraud S."/>
            <person name="Zidane N."/>
            <person name="Ma L."/>
            <person name="Bouchier C."/>
            <person name="Etienne J."/>
            <person name="Hartland E."/>
            <person name="Buchrieser C."/>
        </authorList>
    </citation>
    <scope>NUCLEOTIDE SEQUENCE [LARGE SCALE GENOMIC DNA]</scope>
    <source>
        <strain evidence="4 5">NSW150</strain>
    </source>
</reference>
<dbReference type="InterPro" id="IPR034139">
    <property type="entry name" value="TOPRIM_OLD"/>
</dbReference>